<feature type="non-terminal residue" evidence="1">
    <location>
        <position position="59"/>
    </location>
</feature>
<reference evidence="1" key="2">
    <citation type="submission" date="2023-05" db="EMBL/GenBank/DDBJ databases">
        <authorList>
            <person name="Fouks B."/>
        </authorList>
    </citation>
    <scope>NUCLEOTIDE SEQUENCE</scope>
    <source>
        <strain evidence="1">Stay&amp;Tobe</strain>
        <tissue evidence="1">Testes</tissue>
    </source>
</reference>
<gene>
    <name evidence="1" type="ORF">L9F63_004225</name>
</gene>
<keyword evidence="2" id="KW-1185">Reference proteome</keyword>
<dbReference type="AlphaFoldDB" id="A0AAD7ZGS3"/>
<evidence type="ECO:0000313" key="2">
    <source>
        <dbReference type="Proteomes" id="UP001233999"/>
    </source>
</evidence>
<dbReference type="Proteomes" id="UP001233999">
    <property type="component" value="Unassembled WGS sequence"/>
</dbReference>
<dbReference type="EMBL" id="JASPKZ010008360">
    <property type="protein sequence ID" value="KAJ9580111.1"/>
    <property type="molecule type" value="Genomic_DNA"/>
</dbReference>
<accession>A0AAD7ZGS3</accession>
<organism evidence="1 2">
    <name type="scientific">Diploptera punctata</name>
    <name type="common">Pacific beetle cockroach</name>
    <dbReference type="NCBI Taxonomy" id="6984"/>
    <lineage>
        <taxon>Eukaryota</taxon>
        <taxon>Metazoa</taxon>
        <taxon>Ecdysozoa</taxon>
        <taxon>Arthropoda</taxon>
        <taxon>Hexapoda</taxon>
        <taxon>Insecta</taxon>
        <taxon>Pterygota</taxon>
        <taxon>Neoptera</taxon>
        <taxon>Polyneoptera</taxon>
        <taxon>Dictyoptera</taxon>
        <taxon>Blattodea</taxon>
        <taxon>Blaberoidea</taxon>
        <taxon>Blaberidae</taxon>
        <taxon>Diplopterinae</taxon>
        <taxon>Diploptera</taxon>
    </lineage>
</organism>
<sequence>HHLPQNLNHSVNPEHQKVFQSLLCDLVELVWCIDMHEDKIIKYEPEISVINYHVKPVDM</sequence>
<protein>
    <submittedName>
        <fullName evidence="1">Uncharacterized protein</fullName>
    </submittedName>
</protein>
<feature type="non-terminal residue" evidence="1">
    <location>
        <position position="1"/>
    </location>
</feature>
<comment type="caution">
    <text evidence="1">The sequence shown here is derived from an EMBL/GenBank/DDBJ whole genome shotgun (WGS) entry which is preliminary data.</text>
</comment>
<name>A0AAD7ZGS3_DIPPU</name>
<evidence type="ECO:0000313" key="1">
    <source>
        <dbReference type="EMBL" id="KAJ9580111.1"/>
    </source>
</evidence>
<reference evidence="1" key="1">
    <citation type="journal article" date="2023" name="IScience">
        <title>Live-bearing cockroach genome reveals convergent evolutionary mechanisms linked to viviparity in insects and beyond.</title>
        <authorList>
            <person name="Fouks B."/>
            <person name="Harrison M.C."/>
            <person name="Mikhailova A.A."/>
            <person name="Marchal E."/>
            <person name="English S."/>
            <person name="Carruthers M."/>
            <person name="Jennings E.C."/>
            <person name="Chiamaka E.L."/>
            <person name="Frigard R.A."/>
            <person name="Pippel M."/>
            <person name="Attardo G.M."/>
            <person name="Benoit J.B."/>
            <person name="Bornberg-Bauer E."/>
            <person name="Tobe S.S."/>
        </authorList>
    </citation>
    <scope>NUCLEOTIDE SEQUENCE</scope>
    <source>
        <strain evidence="1">Stay&amp;Tobe</strain>
    </source>
</reference>
<proteinExistence type="predicted"/>